<organism evidence="2">
    <name type="scientific">marine metagenome</name>
    <dbReference type="NCBI Taxonomy" id="408172"/>
    <lineage>
        <taxon>unclassified sequences</taxon>
        <taxon>metagenomes</taxon>
        <taxon>ecological metagenomes</taxon>
    </lineage>
</organism>
<dbReference type="AlphaFoldDB" id="A0A382BEB7"/>
<accession>A0A382BEB7</accession>
<evidence type="ECO:0000256" key="1">
    <source>
        <dbReference type="SAM" id="MobiDB-lite"/>
    </source>
</evidence>
<evidence type="ECO:0000313" key="2">
    <source>
        <dbReference type="EMBL" id="SVB11593.1"/>
    </source>
</evidence>
<gene>
    <name evidence="2" type="ORF">METZ01_LOCUS164447</name>
</gene>
<sequence length="52" mass="5547">MVGCDTQGLQTFLDVDTNSTATSPKTDNETGPEAGVVDSYTELEAVFHDLLL</sequence>
<name>A0A382BEB7_9ZZZZ</name>
<feature type="compositionally biased region" description="Polar residues" evidence="1">
    <location>
        <begin position="16"/>
        <end position="25"/>
    </location>
</feature>
<dbReference type="EMBL" id="UINC01029222">
    <property type="protein sequence ID" value="SVB11593.1"/>
    <property type="molecule type" value="Genomic_DNA"/>
</dbReference>
<reference evidence="2" key="1">
    <citation type="submission" date="2018-05" db="EMBL/GenBank/DDBJ databases">
        <authorList>
            <person name="Lanie J.A."/>
            <person name="Ng W.-L."/>
            <person name="Kazmierczak K.M."/>
            <person name="Andrzejewski T.M."/>
            <person name="Davidsen T.M."/>
            <person name="Wayne K.J."/>
            <person name="Tettelin H."/>
            <person name="Glass J.I."/>
            <person name="Rusch D."/>
            <person name="Podicherti R."/>
            <person name="Tsui H.-C.T."/>
            <person name="Winkler M.E."/>
        </authorList>
    </citation>
    <scope>NUCLEOTIDE SEQUENCE</scope>
</reference>
<feature type="region of interest" description="Disordered" evidence="1">
    <location>
        <begin position="15"/>
        <end position="37"/>
    </location>
</feature>
<proteinExistence type="predicted"/>
<protein>
    <submittedName>
        <fullName evidence="2">Uncharacterized protein</fullName>
    </submittedName>
</protein>